<name>D3T206_NATMM</name>
<reference evidence="3" key="1">
    <citation type="submission" date="2010-02" db="EMBL/GenBank/DDBJ databases">
        <title>Complete sequence of plasmid 2 of Natrialba magadii ATCC 43099.</title>
        <authorList>
            <consortium name="US DOE Joint Genome Institute"/>
            <person name="Lucas S."/>
            <person name="Copeland A."/>
            <person name="Lapidus A."/>
            <person name="Cheng J.-F."/>
            <person name="Bruce D."/>
            <person name="Goodwin L."/>
            <person name="Pitluck S."/>
            <person name="Davenport K."/>
            <person name="Saunders E."/>
            <person name="Detter J.C."/>
            <person name="Han C."/>
            <person name="Tapia R."/>
            <person name="Land M."/>
            <person name="Hauser L."/>
            <person name="Kyrpides N."/>
            <person name="Mikhailova N."/>
            <person name="De Castro R.E."/>
            <person name="Maupin-Furlow J.A."/>
            <person name="Woyke T."/>
        </authorList>
    </citation>
    <scope>NUCLEOTIDE SEQUENCE [LARGE SCALE GENOMIC DNA]</scope>
    <source>
        <strain evidence="3">ATCC 43099 / DSM 3394 / CCM 3739 / CIP 104546 / IAM 13178 / JCM 8861 / NBRC 102185 / NCIMB 2190 / MS3</strain>
        <plasmid evidence="3">pNMAG02</plasmid>
    </source>
</reference>
<evidence type="ECO:0000313" key="4">
    <source>
        <dbReference type="Proteomes" id="UP000011543"/>
    </source>
</evidence>
<reference evidence="1" key="4">
    <citation type="submission" date="2016-09" db="EMBL/GenBank/DDBJ databases">
        <authorList>
            <person name="Pfeiffer F."/>
        </authorList>
    </citation>
    <scope>NUCLEOTIDE SEQUENCE</scope>
    <source>
        <strain evidence="1">ATCC 43099</strain>
        <plasmid evidence="1">pNMAG02</plasmid>
    </source>
</reference>
<organism evidence="1 3">
    <name type="scientific">Natrialba magadii (strain ATCC 43099 / DSM 3394 / CCM 3739 / CIP 104546 / IAM 13178 / JCM 8861 / NBRC 102185 / NCIMB 2190 / MS3)</name>
    <name type="common">Natronobacterium magadii</name>
    <dbReference type="NCBI Taxonomy" id="547559"/>
    <lineage>
        <taxon>Archaea</taxon>
        <taxon>Methanobacteriati</taxon>
        <taxon>Methanobacteriota</taxon>
        <taxon>Stenosarchaea group</taxon>
        <taxon>Halobacteria</taxon>
        <taxon>Halobacteriales</taxon>
        <taxon>Natrialbaceae</taxon>
        <taxon>Natrialba</taxon>
    </lineage>
</organism>
<dbReference type="AlphaFoldDB" id="D3T206"/>
<dbReference type="PaxDb" id="547559-Nmag_4091"/>
<keyword evidence="1" id="KW-0614">Plasmid</keyword>
<evidence type="ECO:0000313" key="3">
    <source>
        <dbReference type="Proteomes" id="UP000001879"/>
    </source>
</evidence>
<dbReference type="EMBL" id="CP001934">
    <property type="protein sequence ID" value="ADD07615.1"/>
    <property type="molecule type" value="Genomic_DNA"/>
</dbReference>
<dbReference type="HOGENOM" id="CLU_2985772_0_0_2"/>
<gene>
    <name evidence="1" type="ordered locus">Nmag_4091</name>
    <name evidence="2" type="ORF">C500_14675</name>
</gene>
<dbReference type="EMBL" id="AOHS01000050">
    <property type="protein sequence ID" value="ELY27091.1"/>
    <property type="molecule type" value="Genomic_DNA"/>
</dbReference>
<evidence type="ECO:0000313" key="1">
    <source>
        <dbReference type="EMBL" id="ADD07615.1"/>
    </source>
</evidence>
<dbReference type="KEGG" id="nmg:Nmag_4091"/>
<dbReference type="Proteomes" id="UP000001879">
    <property type="component" value="Plasmid pNMAG02"/>
</dbReference>
<dbReference type="Proteomes" id="UP000011543">
    <property type="component" value="Unassembled WGS sequence"/>
</dbReference>
<reference evidence="2 4" key="3">
    <citation type="journal article" date="2014" name="PLoS Genet.">
        <title>Phylogenetically driven sequencing of extremely halophilic archaea reveals strategies for static and dynamic osmo-response.</title>
        <authorList>
            <person name="Becker E.A."/>
            <person name="Seitzer P.M."/>
            <person name="Tritt A."/>
            <person name="Larsen D."/>
            <person name="Krusor M."/>
            <person name="Yao A.I."/>
            <person name="Wu D."/>
            <person name="Madern D."/>
            <person name="Eisen J.A."/>
            <person name="Darling A.E."/>
            <person name="Facciotti M.T."/>
        </authorList>
    </citation>
    <scope>NUCLEOTIDE SEQUENCE [LARGE SCALE GENOMIC DNA]</scope>
    <source>
        <strain evidence="4">ATCC 43099 / DSM 3394 / CCM 3739 / CIP 104546 / IAM 13178 / JCM 8861 / NBRC 102185 / NCIMB 2190 / MS3</strain>
        <strain evidence="2">MS-3</strain>
    </source>
</reference>
<proteinExistence type="predicted"/>
<reference evidence="1 3" key="2">
    <citation type="journal article" date="2012" name="BMC Genomics">
        <title>A comparative genomics perspective on the genetic content of the alkaliphilic haloarchaeon Natrialba magadii ATCC 43099T.</title>
        <authorList>
            <person name="Siddaramappa S."/>
            <person name="Challacombe J.F."/>
            <person name="Decastro R.E."/>
            <person name="Pfeiffer F."/>
            <person name="Sastre D.E."/>
            <person name="Gimenez M.I."/>
            <person name="Paggi R.A."/>
            <person name="Detter J.C."/>
            <person name="Davenport K.W."/>
            <person name="Goodwin L.A."/>
            <person name="Kyrpides N."/>
            <person name="Tapia R."/>
            <person name="Pitluck S."/>
            <person name="Lucas S."/>
            <person name="Woyke T."/>
            <person name="Maupin-Furlow J.A."/>
        </authorList>
    </citation>
    <scope>NUCLEOTIDE SEQUENCE [LARGE SCALE GENOMIC DNA]</scope>
    <source>
        <strain evidence="1">ATCC 43099</strain>
        <strain evidence="3">ATCC 43099 / DSM 3394 / CCM 3739 / CIP 104546 / IAM 13178 / JCM 8861 / NBRC 102185 / NCIMB 2190 / MS3</strain>
    </source>
</reference>
<geneLocation type="plasmid" evidence="1 3">
    <name>pNMAG02</name>
</geneLocation>
<protein>
    <submittedName>
        <fullName evidence="1">Uncharacterized protein</fullName>
    </submittedName>
</protein>
<evidence type="ECO:0000313" key="2">
    <source>
        <dbReference type="EMBL" id="ELY27091.1"/>
    </source>
</evidence>
<keyword evidence="3" id="KW-1185">Reference proteome</keyword>
<accession>D3T206</accession>
<sequence>MLIFKPFWKITDAAGLKHLSDVEILLRRVICSKSLRKVFLTLTAKFGHTVTLVPRAL</sequence>